<accession>A0AAE1D5E7</accession>
<protein>
    <submittedName>
        <fullName evidence="1">Uncharacterized protein</fullName>
    </submittedName>
</protein>
<organism evidence="1 2">
    <name type="scientific">Elysia crispata</name>
    <name type="common">lettuce slug</name>
    <dbReference type="NCBI Taxonomy" id="231223"/>
    <lineage>
        <taxon>Eukaryota</taxon>
        <taxon>Metazoa</taxon>
        <taxon>Spiralia</taxon>
        <taxon>Lophotrochozoa</taxon>
        <taxon>Mollusca</taxon>
        <taxon>Gastropoda</taxon>
        <taxon>Heterobranchia</taxon>
        <taxon>Euthyneura</taxon>
        <taxon>Panpulmonata</taxon>
        <taxon>Sacoglossa</taxon>
        <taxon>Placobranchoidea</taxon>
        <taxon>Plakobranchidae</taxon>
        <taxon>Elysia</taxon>
    </lineage>
</organism>
<proteinExistence type="predicted"/>
<name>A0AAE1D5E7_9GAST</name>
<dbReference type="AlphaFoldDB" id="A0AAE1D5E7"/>
<gene>
    <name evidence="1" type="ORF">RRG08_006607</name>
</gene>
<comment type="caution">
    <text evidence="1">The sequence shown here is derived from an EMBL/GenBank/DDBJ whole genome shotgun (WGS) entry which is preliminary data.</text>
</comment>
<evidence type="ECO:0000313" key="2">
    <source>
        <dbReference type="Proteomes" id="UP001283361"/>
    </source>
</evidence>
<dbReference type="Proteomes" id="UP001283361">
    <property type="component" value="Unassembled WGS sequence"/>
</dbReference>
<keyword evidence="2" id="KW-1185">Reference proteome</keyword>
<reference evidence="1" key="1">
    <citation type="journal article" date="2023" name="G3 (Bethesda)">
        <title>A reference genome for the long-term kleptoplast-retaining sea slug Elysia crispata morphotype clarki.</title>
        <authorList>
            <person name="Eastman K.E."/>
            <person name="Pendleton A.L."/>
            <person name="Shaikh M.A."/>
            <person name="Suttiyut T."/>
            <person name="Ogas R."/>
            <person name="Tomko P."/>
            <person name="Gavelis G."/>
            <person name="Widhalm J.R."/>
            <person name="Wisecaver J.H."/>
        </authorList>
    </citation>
    <scope>NUCLEOTIDE SEQUENCE</scope>
    <source>
        <strain evidence="1">ECLA1</strain>
    </source>
</reference>
<evidence type="ECO:0000313" key="1">
    <source>
        <dbReference type="EMBL" id="KAK3758026.1"/>
    </source>
</evidence>
<sequence>MAHISILVSLQDSKIVRAKRVLKKRTYTYDDFLRLVFSLDYSGRKSFAFKRVNRHDVERRGVNGAVSRKNASFKYTFKCTDGSVRRVYKTFSLGTLGLSPKSDTFSDILQHILSSLQDDGDIDYLIQLGNEECEVGKDISNTRIAAPASTYATLVSLLSTKQSINQQRQFTERPLRRTASNPVTSIFLPICRNSSCYLG</sequence>
<dbReference type="EMBL" id="JAWDGP010005301">
    <property type="protein sequence ID" value="KAK3758026.1"/>
    <property type="molecule type" value="Genomic_DNA"/>
</dbReference>